<reference evidence="1" key="1">
    <citation type="journal article" date="2022" name="Int. J. Mol. Sci.">
        <title>Draft Genome of Tanacetum Coccineum: Genomic Comparison of Closely Related Tanacetum-Family Plants.</title>
        <authorList>
            <person name="Yamashiro T."/>
            <person name="Shiraishi A."/>
            <person name="Nakayama K."/>
            <person name="Satake H."/>
        </authorList>
    </citation>
    <scope>NUCLEOTIDE SEQUENCE</scope>
</reference>
<feature type="non-terminal residue" evidence="1">
    <location>
        <position position="1"/>
    </location>
</feature>
<dbReference type="Proteomes" id="UP001151760">
    <property type="component" value="Unassembled WGS sequence"/>
</dbReference>
<keyword evidence="2" id="KW-1185">Reference proteome</keyword>
<proteinExistence type="predicted"/>
<sequence>LLSSALEMLVPGHAVAKLMGRGRANVDNIRKV</sequence>
<dbReference type="EMBL" id="BQNB010016301">
    <property type="protein sequence ID" value="GJT50211.1"/>
    <property type="molecule type" value="Genomic_DNA"/>
</dbReference>
<comment type="caution">
    <text evidence="1">The sequence shown here is derived from an EMBL/GenBank/DDBJ whole genome shotgun (WGS) entry which is preliminary data.</text>
</comment>
<organism evidence="1 2">
    <name type="scientific">Tanacetum coccineum</name>
    <dbReference type="NCBI Taxonomy" id="301880"/>
    <lineage>
        <taxon>Eukaryota</taxon>
        <taxon>Viridiplantae</taxon>
        <taxon>Streptophyta</taxon>
        <taxon>Embryophyta</taxon>
        <taxon>Tracheophyta</taxon>
        <taxon>Spermatophyta</taxon>
        <taxon>Magnoliopsida</taxon>
        <taxon>eudicotyledons</taxon>
        <taxon>Gunneridae</taxon>
        <taxon>Pentapetalae</taxon>
        <taxon>asterids</taxon>
        <taxon>campanulids</taxon>
        <taxon>Asterales</taxon>
        <taxon>Asteraceae</taxon>
        <taxon>Asteroideae</taxon>
        <taxon>Anthemideae</taxon>
        <taxon>Anthemidinae</taxon>
        <taxon>Tanacetum</taxon>
    </lineage>
</organism>
<name>A0ABQ5EH51_9ASTR</name>
<gene>
    <name evidence="1" type="ORF">Tco_0976368</name>
</gene>
<evidence type="ECO:0000313" key="2">
    <source>
        <dbReference type="Proteomes" id="UP001151760"/>
    </source>
</evidence>
<accession>A0ABQ5EH51</accession>
<reference evidence="1" key="2">
    <citation type="submission" date="2022-01" db="EMBL/GenBank/DDBJ databases">
        <authorList>
            <person name="Yamashiro T."/>
            <person name="Shiraishi A."/>
            <person name="Satake H."/>
            <person name="Nakayama K."/>
        </authorList>
    </citation>
    <scope>NUCLEOTIDE SEQUENCE</scope>
</reference>
<protein>
    <submittedName>
        <fullName evidence="1">Uncharacterized protein</fullName>
    </submittedName>
</protein>
<evidence type="ECO:0000313" key="1">
    <source>
        <dbReference type="EMBL" id="GJT50211.1"/>
    </source>
</evidence>